<reference evidence="4" key="2">
    <citation type="journal article" date="2023" name="Plants (Basel)">
        <title>Annotation of the Turnera subulata (Passifloraceae) Draft Genome Reveals the S-Locus Evolved after the Divergence of Turneroideae from Passifloroideae in a Stepwise Manner.</title>
        <authorList>
            <person name="Henning P.M."/>
            <person name="Roalson E.H."/>
            <person name="Mir W."/>
            <person name="McCubbin A.G."/>
            <person name="Shore J.S."/>
        </authorList>
    </citation>
    <scope>NUCLEOTIDE SEQUENCE</scope>
    <source>
        <strain evidence="4">F60SS</strain>
    </source>
</reference>
<comment type="caution">
    <text evidence="4">The sequence shown here is derived from an EMBL/GenBank/DDBJ whole genome shotgun (WGS) entry which is preliminary data.</text>
</comment>
<evidence type="ECO:0000256" key="2">
    <source>
        <dbReference type="ARBA" id="ARBA00022676"/>
    </source>
</evidence>
<sequence length="313" mass="35169">RPVSCIINNPFIPWVSDVASSLGVPSATLWVQSCACFAAYYHFYNDLVPFPSQEKTETDVQLPCMPLLKHDEVPSFLHPSTPYAFLRRAILGQYKNLEKPFCILMDTFQELEFEIIEYMSKLCPIKTVGPLFKNQEDRLDSNITTVCSKAEDCIQWLETKPPTSVVYISFGTIVSLEQEQLNELAHGLLNSGVPFLWVIRQPLDHAGFKEPVLPDGFTEKVGDKGKIVEWSPQEEVLAHPSIACFIKHCGWNSSMEALACGVPVLAFPSWGDQVTNPKFLVDVFKVGILMSRGEAENVTSGERRSRNAWSRPL</sequence>
<accession>A0A9Q0JDF5</accession>
<reference evidence="4" key="1">
    <citation type="submission" date="2022-02" db="EMBL/GenBank/DDBJ databases">
        <authorList>
            <person name="Henning P.M."/>
            <person name="McCubbin A.G."/>
            <person name="Shore J.S."/>
        </authorList>
    </citation>
    <scope>NUCLEOTIDE SEQUENCE</scope>
    <source>
        <strain evidence="4">F60SS</strain>
        <tissue evidence="4">Leaves</tissue>
    </source>
</reference>
<evidence type="ECO:0000313" key="5">
    <source>
        <dbReference type="Proteomes" id="UP001141552"/>
    </source>
</evidence>
<dbReference type="GO" id="GO:0080043">
    <property type="term" value="F:quercetin 3-O-glucosyltransferase activity"/>
    <property type="evidence" value="ECO:0007669"/>
    <property type="project" value="TreeGrafter"/>
</dbReference>
<dbReference type="PANTHER" id="PTHR11926:SF986">
    <property type="entry name" value="UDP-GLYCOSYLTRANSFERASE 84A1"/>
    <property type="match status" value="1"/>
</dbReference>
<dbReference type="OrthoDB" id="5835829at2759"/>
<evidence type="ECO:0000313" key="4">
    <source>
        <dbReference type="EMBL" id="KAJ4837478.1"/>
    </source>
</evidence>
<dbReference type="GO" id="GO:0080044">
    <property type="term" value="F:quercetin 7-O-glucosyltransferase activity"/>
    <property type="evidence" value="ECO:0007669"/>
    <property type="project" value="TreeGrafter"/>
</dbReference>
<dbReference type="PANTHER" id="PTHR11926">
    <property type="entry name" value="GLUCOSYL/GLUCURONOSYL TRANSFERASES"/>
    <property type="match status" value="1"/>
</dbReference>
<dbReference type="AlphaFoldDB" id="A0A9Q0JDF5"/>
<organism evidence="4 5">
    <name type="scientific">Turnera subulata</name>
    <dbReference type="NCBI Taxonomy" id="218843"/>
    <lineage>
        <taxon>Eukaryota</taxon>
        <taxon>Viridiplantae</taxon>
        <taxon>Streptophyta</taxon>
        <taxon>Embryophyta</taxon>
        <taxon>Tracheophyta</taxon>
        <taxon>Spermatophyta</taxon>
        <taxon>Magnoliopsida</taxon>
        <taxon>eudicotyledons</taxon>
        <taxon>Gunneridae</taxon>
        <taxon>Pentapetalae</taxon>
        <taxon>rosids</taxon>
        <taxon>fabids</taxon>
        <taxon>Malpighiales</taxon>
        <taxon>Passifloraceae</taxon>
        <taxon>Turnera</taxon>
    </lineage>
</organism>
<keyword evidence="2" id="KW-0328">Glycosyltransferase</keyword>
<dbReference type="Proteomes" id="UP001141552">
    <property type="component" value="Unassembled WGS sequence"/>
</dbReference>
<feature type="non-terminal residue" evidence="4">
    <location>
        <position position="1"/>
    </location>
</feature>
<dbReference type="EMBL" id="JAKUCV010003832">
    <property type="protein sequence ID" value="KAJ4837478.1"/>
    <property type="molecule type" value="Genomic_DNA"/>
</dbReference>
<comment type="similarity">
    <text evidence="1">Belongs to the UDP-glycosyltransferase family.</text>
</comment>
<name>A0A9Q0JDF5_9ROSI</name>
<dbReference type="CDD" id="cd03784">
    <property type="entry name" value="GT1_Gtf-like"/>
    <property type="match status" value="1"/>
</dbReference>
<dbReference type="SUPFAM" id="SSF53756">
    <property type="entry name" value="UDP-Glycosyltransferase/glycogen phosphorylase"/>
    <property type="match status" value="1"/>
</dbReference>
<keyword evidence="5" id="KW-1185">Reference proteome</keyword>
<dbReference type="Pfam" id="PF00201">
    <property type="entry name" value="UDPGT"/>
    <property type="match status" value="1"/>
</dbReference>
<evidence type="ECO:0000256" key="1">
    <source>
        <dbReference type="ARBA" id="ARBA00009995"/>
    </source>
</evidence>
<dbReference type="Gene3D" id="3.40.50.2000">
    <property type="entry name" value="Glycogen Phosphorylase B"/>
    <property type="match status" value="2"/>
</dbReference>
<proteinExistence type="inferred from homology"/>
<keyword evidence="3" id="KW-0808">Transferase</keyword>
<gene>
    <name evidence="4" type="ORF">Tsubulata_013192</name>
</gene>
<dbReference type="InterPro" id="IPR002213">
    <property type="entry name" value="UDP_glucos_trans"/>
</dbReference>
<protein>
    <submittedName>
        <fullName evidence="4">Uncharacterized protein</fullName>
    </submittedName>
</protein>
<dbReference type="FunFam" id="3.40.50.2000:FF:000060">
    <property type="entry name" value="Glycosyltransferase"/>
    <property type="match status" value="1"/>
</dbReference>
<evidence type="ECO:0000256" key="3">
    <source>
        <dbReference type="ARBA" id="ARBA00022679"/>
    </source>
</evidence>